<organism evidence="2">
    <name type="scientific">Oryza brachyantha</name>
    <name type="common">malo sina</name>
    <dbReference type="NCBI Taxonomy" id="4533"/>
    <lineage>
        <taxon>Eukaryota</taxon>
        <taxon>Viridiplantae</taxon>
        <taxon>Streptophyta</taxon>
        <taxon>Embryophyta</taxon>
        <taxon>Tracheophyta</taxon>
        <taxon>Spermatophyta</taxon>
        <taxon>Magnoliopsida</taxon>
        <taxon>Liliopsida</taxon>
        <taxon>Poales</taxon>
        <taxon>Poaceae</taxon>
        <taxon>BOP clade</taxon>
        <taxon>Oryzoideae</taxon>
        <taxon>Oryzeae</taxon>
        <taxon>Oryzinae</taxon>
        <taxon>Oryza</taxon>
    </lineage>
</organism>
<evidence type="ECO:0000313" key="2">
    <source>
        <dbReference type="EnsemblPlants" id="OB01G24660.1"/>
    </source>
</evidence>
<name>J3KZR0_ORYBR</name>
<accession>J3KZR0</accession>
<dbReference type="HOGENOM" id="CLU_2296022_0_0_1"/>
<dbReference type="OMA" id="SEECERD"/>
<feature type="region of interest" description="Disordered" evidence="1">
    <location>
        <begin position="27"/>
        <end position="46"/>
    </location>
</feature>
<dbReference type="EnsemblPlants" id="OB01G24660.1">
    <property type="protein sequence ID" value="OB01G24660.1"/>
    <property type="gene ID" value="OB01G24660"/>
</dbReference>
<dbReference type="Proteomes" id="UP000006038">
    <property type="component" value="Chromosome 1"/>
</dbReference>
<protein>
    <submittedName>
        <fullName evidence="2">Uncharacterized protein</fullName>
    </submittedName>
</protein>
<feature type="compositionally biased region" description="Acidic residues" evidence="1">
    <location>
        <begin position="33"/>
        <end position="45"/>
    </location>
</feature>
<evidence type="ECO:0000313" key="3">
    <source>
        <dbReference type="Proteomes" id="UP000006038"/>
    </source>
</evidence>
<dbReference type="Gramene" id="OB01G24660.1">
    <property type="protein sequence ID" value="OB01G24660.1"/>
    <property type="gene ID" value="OB01G24660"/>
</dbReference>
<reference evidence="2" key="2">
    <citation type="submission" date="2013-04" db="UniProtKB">
        <authorList>
            <consortium name="EnsemblPlants"/>
        </authorList>
    </citation>
    <scope>IDENTIFICATION</scope>
</reference>
<evidence type="ECO:0000256" key="1">
    <source>
        <dbReference type="SAM" id="MobiDB-lite"/>
    </source>
</evidence>
<dbReference type="AlphaFoldDB" id="J3KZR0"/>
<proteinExistence type="predicted"/>
<reference evidence="2" key="1">
    <citation type="journal article" date="2013" name="Nat. Commun.">
        <title>Whole-genome sequencing of Oryza brachyantha reveals mechanisms underlying Oryza genome evolution.</title>
        <authorList>
            <person name="Chen J."/>
            <person name="Huang Q."/>
            <person name="Gao D."/>
            <person name="Wang J."/>
            <person name="Lang Y."/>
            <person name="Liu T."/>
            <person name="Li B."/>
            <person name="Bai Z."/>
            <person name="Luis Goicoechea J."/>
            <person name="Liang C."/>
            <person name="Chen C."/>
            <person name="Zhang W."/>
            <person name="Sun S."/>
            <person name="Liao Y."/>
            <person name="Zhang X."/>
            <person name="Yang L."/>
            <person name="Song C."/>
            <person name="Wang M."/>
            <person name="Shi J."/>
            <person name="Liu G."/>
            <person name="Liu J."/>
            <person name="Zhou H."/>
            <person name="Zhou W."/>
            <person name="Yu Q."/>
            <person name="An N."/>
            <person name="Chen Y."/>
            <person name="Cai Q."/>
            <person name="Wang B."/>
            <person name="Liu B."/>
            <person name="Min J."/>
            <person name="Huang Y."/>
            <person name="Wu H."/>
            <person name="Li Z."/>
            <person name="Zhang Y."/>
            <person name="Yin Y."/>
            <person name="Song W."/>
            <person name="Jiang J."/>
            <person name="Jackson S.A."/>
            <person name="Wing R.A."/>
            <person name="Wang J."/>
            <person name="Chen M."/>
        </authorList>
    </citation>
    <scope>NUCLEOTIDE SEQUENCE [LARGE SCALE GENOMIC DNA]</scope>
    <source>
        <strain evidence="2">cv. IRGC 101232</strain>
    </source>
</reference>
<sequence>MTASSSKSEEKIEIALDLSDIDETLTELRPTEPEDPVSEECERDEDFNKRVKNNEAIRMKYDVAYVKWESSNLKCLMVVKSSIVEAIRKAILACTTAVEYP</sequence>
<keyword evidence="3" id="KW-1185">Reference proteome</keyword>